<comment type="caution">
    <text evidence="1">The sequence shown here is derived from an EMBL/GenBank/DDBJ whole genome shotgun (WGS) entry which is preliminary data.</text>
</comment>
<reference evidence="1 2" key="1">
    <citation type="journal article" date="2017" name="Environ. Microbiol.">
        <title>Decay of the glycolytic pathway and adaptation to intranuclear parasitism within Enterocytozoonidae microsporidia.</title>
        <authorList>
            <person name="Wiredu Boakye D."/>
            <person name="Jaroenlak P."/>
            <person name="Prachumwat A."/>
            <person name="Williams T.A."/>
            <person name="Bateman K.S."/>
            <person name="Itsathitphaisarn O."/>
            <person name="Sritunyalucksana K."/>
            <person name="Paszkiewicz K.H."/>
            <person name="Moore K.A."/>
            <person name="Stentiford G.D."/>
            <person name="Williams B.A."/>
        </authorList>
    </citation>
    <scope>NUCLEOTIDE SEQUENCE [LARGE SCALE GENOMIC DNA]</scope>
    <source>
        <strain evidence="1 2">TH1</strain>
    </source>
</reference>
<accession>A0A1W0E2G4</accession>
<sequence>MYTFLVSLSILAKLFKSYFDRIFRANTINGPELGKEVVITLNSLNVDSNTPLSSHLYSFKSFSVINPSFLLLNSAILFAISPL</sequence>
<organism evidence="1 2">
    <name type="scientific">Ecytonucleospora hepatopenaei</name>
    <dbReference type="NCBI Taxonomy" id="646526"/>
    <lineage>
        <taxon>Eukaryota</taxon>
        <taxon>Fungi</taxon>
        <taxon>Fungi incertae sedis</taxon>
        <taxon>Microsporidia</taxon>
        <taxon>Enterocytozoonidae</taxon>
        <taxon>Ecytonucleospora</taxon>
    </lineage>
</organism>
<dbReference type="Proteomes" id="UP000192758">
    <property type="component" value="Unassembled WGS sequence"/>
</dbReference>
<dbReference type="VEuPathDB" id="MicrosporidiaDB:EHP00_2017"/>
<keyword evidence="2" id="KW-1185">Reference proteome</keyword>
<protein>
    <submittedName>
        <fullName evidence="1">Uncharacterized protein</fullName>
    </submittedName>
</protein>
<dbReference type="AlphaFoldDB" id="A0A1W0E2G4"/>
<evidence type="ECO:0000313" key="2">
    <source>
        <dbReference type="Proteomes" id="UP000192758"/>
    </source>
</evidence>
<evidence type="ECO:0000313" key="1">
    <source>
        <dbReference type="EMBL" id="OQS53436.1"/>
    </source>
</evidence>
<proteinExistence type="predicted"/>
<dbReference type="EMBL" id="MNPJ01000034">
    <property type="protein sequence ID" value="OQS53436.1"/>
    <property type="molecule type" value="Genomic_DNA"/>
</dbReference>
<gene>
    <name evidence="1" type="ORF">EHP00_2017</name>
</gene>
<name>A0A1W0E2G4_9MICR</name>